<keyword evidence="3" id="KW-1185">Reference proteome</keyword>
<accession>A0ABW8YLX7</accession>
<protein>
    <submittedName>
        <fullName evidence="2">Uncharacterized protein</fullName>
    </submittedName>
</protein>
<proteinExistence type="predicted"/>
<gene>
    <name evidence="2" type="ORF">ABS767_09925</name>
</gene>
<feature type="signal peptide" evidence="1">
    <location>
        <begin position="1"/>
        <end position="20"/>
    </location>
</feature>
<evidence type="ECO:0000313" key="2">
    <source>
        <dbReference type="EMBL" id="MFL9841281.1"/>
    </source>
</evidence>
<evidence type="ECO:0000313" key="3">
    <source>
        <dbReference type="Proteomes" id="UP001629244"/>
    </source>
</evidence>
<dbReference type="RefSeq" id="WP_408078193.1">
    <property type="nucleotide sequence ID" value="NZ_JBELQC010000001.1"/>
</dbReference>
<reference evidence="2 3" key="1">
    <citation type="submission" date="2024-06" db="EMBL/GenBank/DDBJ databases">
        <authorList>
            <person name="Kaempfer P."/>
            <person name="Viver T."/>
        </authorList>
    </citation>
    <scope>NUCLEOTIDE SEQUENCE [LARGE SCALE GENOMIC DNA]</scope>
    <source>
        <strain evidence="2 3">ST-64</strain>
    </source>
</reference>
<comment type="caution">
    <text evidence="2">The sequence shown here is derived from an EMBL/GenBank/DDBJ whole genome shotgun (WGS) entry which is preliminary data.</text>
</comment>
<dbReference type="Proteomes" id="UP001629244">
    <property type="component" value="Unassembled WGS sequence"/>
</dbReference>
<evidence type="ECO:0000256" key="1">
    <source>
        <dbReference type="SAM" id="SignalP"/>
    </source>
</evidence>
<keyword evidence="1" id="KW-0732">Signal</keyword>
<dbReference type="EMBL" id="JBELQC010000001">
    <property type="protein sequence ID" value="MFL9841281.1"/>
    <property type="molecule type" value="Genomic_DNA"/>
</dbReference>
<sequence length="155" mass="16380">MLAFLVSLFTLVVAPTGLVAAPAPAPIVSAAATPVTGGQLDWLGGTWKTDALEMTCEQTKLGVSCSEEGTSAAMKGAKAELAFETGGEKAQLRVAVPSIPPSTFTEVARAGQSVTFEMPTKMGIARLRFTRSGDALKVERGDRERWATSMEYRRG</sequence>
<name>A0ABW8YLX7_9SPHN</name>
<feature type="chain" id="PRO_5045381257" evidence="1">
    <location>
        <begin position="21"/>
        <end position="155"/>
    </location>
</feature>
<organism evidence="2 3">
    <name type="scientific">Sphingomonas plantiphila</name>
    <dbReference type="NCBI Taxonomy" id="3163295"/>
    <lineage>
        <taxon>Bacteria</taxon>
        <taxon>Pseudomonadati</taxon>
        <taxon>Pseudomonadota</taxon>
        <taxon>Alphaproteobacteria</taxon>
        <taxon>Sphingomonadales</taxon>
        <taxon>Sphingomonadaceae</taxon>
        <taxon>Sphingomonas</taxon>
    </lineage>
</organism>